<dbReference type="Proteomes" id="UP001055303">
    <property type="component" value="Unassembled WGS sequence"/>
</dbReference>
<dbReference type="PANTHER" id="PTHR33121">
    <property type="entry name" value="CYCLIC DI-GMP PHOSPHODIESTERASE PDEF"/>
    <property type="match status" value="1"/>
</dbReference>
<dbReference type="PROSITE" id="PS50883">
    <property type="entry name" value="EAL"/>
    <property type="match status" value="1"/>
</dbReference>
<evidence type="ECO:0000259" key="3">
    <source>
        <dbReference type="PROSITE" id="PS50887"/>
    </source>
</evidence>
<evidence type="ECO:0000313" key="6">
    <source>
        <dbReference type="Proteomes" id="UP000401717"/>
    </source>
</evidence>
<protein>
    <submittedName>
        <fullName evidence="5">Putative signaling protein</fullName>
    </submittedName>
</protein>
<evidence type="ECO:0000256" key="1">
    <source>
        <dbReference type="SAM" id="Phobius"/>
    </source>
</evidence>
<dbReference type="CDD" id="cd01949">
    <property type="entry name" value="GGDEF"/>
    <property type="match status" value="1"/>
</dbReference>
<feature type="transmembrane region" description="Helical" evidence="1">
    <location>
        <begin position="70"/>
        <end position="90"/>
    </location>
</feature>
<dbReference type="InterPro" id="IPR050706">
    <property type="entry name" value="Cyclic-di-GMP_PDE-like"/>
</dbReference>
<dbReference type="SUPFAM" id="SSF141868">
    <property type="entry name" value="EAL domain-like"/>
    <property type="match status" value="1"/>
</dbReference>
<keyword evidence="1" id="KW-0472">Membrane</keyword>
<feature type="domain" description="GGDEF" evidence="3">
    <location>
        <begin position="261"/>
        <end position="399"/>
    </location>
</feature>
<dbReference type="SMART" id="SM00267">
    <property type="entry name" value="GGDEF"/>
    <property type="match status" value="1"/>
</dbReference>
<dbReference type="RefSeq" id="WP_144768169.1">
    <property type="nucleotide sequence ID" value="NZ_BPQI01000168.1"/>
</dbReference>
<dbReference type="PROSITE" id="PS50887">
    <property type="entry name" value="GGDEF"/>
    <property type="match status" value="1"/>
</dbReference>
<feature type="transmembrane region" description="Helical" evidence="1">
    <location>
        <begin position="152"/>
        <end position="171"/>
    </location>
</feature>
<evidence type="ECO:0000313" key="4">
    <source>
        <dbReference type="EMBL" id="GJD58788.1"/>
    </source>
</evidence>
<dbReference type="NCBIfam" id="TIGR00254">
    <property type="entry name" value="GGDEF"/>
    <property type="match status" value="1"/>
</dbReference>
<feature type="transmembrane region" description="Helical" evidence="1">
    <location>
        <begin position="127"/>
        <end position="145"/>
    </location>
</feature>
<keyword evidence="7" id="KW-1185">Reference proteome</keyword>
<reference evidence="4" key="3">
    <citation type="submission" date="2021-08" db="EMBL/GenBank/DDBJ databases">
        <authorList>
            <person name="Tani A."/>
            <person name="Ola A."/>
            <person name="Ogura Y."/>
            <person name="Katsura K."/>
            <person name="Hayashi T."/>
        </authorList>
    </citation>
    <scope>NUCLEOTIDE SEQUENCE</scope>
    <source>
        <strain evidence="4">DSM 22415</strain>
    </source>
</reference>
<dbReference type="InterPro" id="IPR029787">
    <property type="entry name" value="Nucleotide_cyclase"/>
</dbReference>
<dbReference type="PANTHER" id="PTHR33121:SF70">
    <property type="entry name" value="SIGNALING PROTEIN YKOW"/>
    <property type="match status" value="1"/>
</dbReference>
<gene>
    <name evidence="4" type="ORF">IFDJLNFL_4712</name>
    <name evidence="5" type="ORF">MTDSW087_05249</name>
</gene>
<dbReference type="CDD" id="cd01948">
    <property type="entry name" value="EAL"/>
    <property type="match status" value="1"/>
</dbReference>
<dbReference type="Gene3D" id="3.20.20.450">
    <property type="entry name" value="EAL domain"/>
    <property type="match status" value="1"/>
</dbReference>
<dbReference type="Proteomes" id="UP000401717">
    <property type="component" value="Unassembled WGS sequence"/>
</dbReference>
<dbReference type="SUPFAM" id="SSF55073">
    <property type="entry name" value="Nucleotide cyclase"/>
    <property type="match status" value="1"/>
</dbReference>
<name>A0A564G6D6_9HYPH</name>
<evidence type="ECO:0000313" key="5">
    <source>
        <dbReference type="EMBL" id="VUF15508.1"/>
    </source>
</evidence>
<dbReference type="InterPro" id="IPR000160">
    <property type="entry name" value="GGDEF_dom"/>
</dbReference>
<dbReference type="EMBL" id="BPQI01000168">
    <property type="protein sequence ID" value="GJD58788.1"/>
    <property type="molecule type" value="Genomic_DNA"/>
</dbReference>
<dbReference type="Gene3D" id="3.30.70.270">
    <property type="match status" value="1"/>
</dbReference>
<dbReference type="InterPro" id="IPR001633">
    <property type="entry name" value="EAL_dom"/>
</dbReference>
<accession>A0A564G6D6</accession>
<dbReference type="GO" id="GO:0071111">
    <property type="term" value="F:cyclic-guanylate-specific phosphodiesterase activity"/>
    <property type="evidence" value="ECO:0007669"/>
    <property type="project" value="InterPro"/>
</dbReference>
<dbReference type="OrthoDB" id="9814202at2"/>
<evidence type="ECO:0000313" key="7">
    <source>
        <dbReference type="Proteomes" id="UP001055303"/>
    </source>
</evidence>
<feature type="transmembrane region" description="Helical" evidence="1">
    <location>
        <begin position="42"/>
        <end position="64"/>
    </location>
</feature>
<keyword evidence="1" id="KW-0812">Transmembrane</keyword>
<dbReference type="InterPro" id="IPR043128">
    <property type="entry name" value="Rev_trsase/Diguanyl_cyclase"/>
</dbReference>
<dbReference type="AlphaFoldDB" id="A0A564G6D6"/>
<dbReference type="FunFam" id="3.30.70.270:FF:000001">
    <property type="entry name" value="Diguanylate cyclase domain protein"/>
    <property type="match status" value="1"/>
</dbReference>
<dbReference type="Pfam" id="PF00563">
    <property type="entry name" value="EAL"/>
    <property type="match status" value="1"/>
</dbReference>
<keyword evidence="1" id="KW-1133">Transmembrane helix</keyword>
<reference evidence="5 6" key="1">
    <citation type="submission" date="2019-06" db="EMBL/GenBank/DDBJ databases">
        <authorList>
            <person name="Rodrigo-Torres L."/>
            <person name="Arahal R. D."/>
            <person name="Lucena T."/>
        </authorList>
    </citation>
    <scope>NUCLEOTIDE SEQUENCE [LARGE SCALE GENOMIC DNA]</scope>
    <source>
        <strain evidence="5 6">SW08-7</strain>
    </source>
</reference>
<proteinExistence type="predicted"/>
<feature type="transmembrane region" description="Helical" evidence="1">
    <location>
        <begin position="102"/>
        <end position="121"/>
    </location>
</feature>
<evidence type="ECO:0000259" key="2">
    <source>
        <dbReference type="PROSITE" id="PS50883"/>
    </source>
</evidence>
<dbReference type="SMART" id="SM00052">
    <property type="entry name" value="EAL"/>
    <property type="match status" value="1"/>
</dbReference>
<reference evidence="4" key="2">
    <citation type="journal article" date="2021" name="Front. Microbiol.">
        <title>Comprehensive Comparative Genomics and Phenotyping of Methylobacterium Species.</title>
        <authorList>
            <person name="Alessa O."/>
            <person name="Ogura Y."/>
            <person name="Fujitani Y."/>
            <person name="Takami H."/>
            <person name="Hayashi T."/>
            <person name="Sahin N."/>
            <person name="Tani A."/>
        </authorList>
    </citation>
    <scope>NUCLEOTIDE SEQUENCE</scope>
    <source>
        <strain evidence="4">DSM 22415</strain>
    </source>
</reference>
<dbReference type="EMBL" id="CABFVH010000058">
    <property type="protein sequence ID" value="VUF15508.1"/>
    <property type="molecule type" value="Genomic_DNA"/>
</dbReference>
<dbReference type="Pfam" id="PF00990">
    <property type="entry name" value="GGDEF"/>
    <property type="match status" value="1"/>
</dbReference>
<sequence>MQPEIADLIDGELAKGWHERRSQSLGRLLCARRDSAQERQDYRAAVWVAGLLYLIFTATDALLIPDVLAYTSVARFGIWVAFVFGLDAQIRRGQPLSRIDKQCAAGVVAAYAAWLCLTSFSAHHLSASYYIIYGIIFMMVSNLFFNFGFRLAAATSGAILAGFFLALATLFPVGTTYTVVVGTLYLATYLLTLFVNWKLNRERYRVFLNAVRAEIQQQKVAERGADLLRLSTTDAMTGLPNRRAIDEELRITWEAWQAGGAPFGVILIDIDYFKRYNDFYGHQAGDACLTAVARAMEAASSRHGGSIGRFGGEEFIVLVRSGSRDQTIGVAEEVRRVVEDLGLEHAQRPDRIRAVTASVGAVFSSDLPGAKAERLVTEADRALYRAKASDRNCVRAFDRHDPERLDLHESVADLVRTALAQERVSLVYQPILDARTGRIEAAETLMRITAPGGAPISPATFIPVAERTGIIVELGRWAIRTACREVLVPGLAPRISVNVSAVQFRNPGFVLGIAEMLGSLGLQPARLAVEVTEGLEIESRPEVLQGIAELRQLGVQVWLDDFGTGFSGLSCLQAVPFDVVKVDRSFLHAASTERGALMLRDMVGLVRNAGHRTLVEGVENFGHLDRLAGLPVDLVQGFHLGRPMPIELLRAHLGQGAGQEIDPASRQARSSSR</sequence>
<dbReference type="InterPro" id="IPR035919">
    <property type="entry name" value="EAL_sf"/>
</dbReference>
<feature type="domain" description="EAL" evidence="2">
    <location>
        <begin position="408"/>
        <end position="657"/>
    </location>
</feature>
<organism evidence="5 6">
    <name type="scientific">Methylobacterium dankookense</name>
    <dbReference type="NCBI Taxonomy" id="560405"/>
    <lineage>
        <taxon>Bacteria</taxon>
        <taxon>Pseudomonadati</taxon>
        <taxon>Pseudomonadota</taxon>
        <taxon>Alphaproteobacteria</taxon>
        <taxon>Hyphomicrobiales</taxon>
        <taxon>Methylobacteriaceae</taxon>
        <taxon>Methylobacterium</taxon>
    </lineage>
</organism>